<gene>
    <name evidence="9" type="ORF">K3721_07335</name>
</gene>
<dbReference type="RefSeq" id="WP_259972358.1">
    <property type="nucleotide sequence ID" value="NZ_CP081070.1"/>
</dbReference>
<dbReference type="SUPFAM" id="SSF58104">
    <property type="entry name" value="Methyl-accepting chemotaxis protein (MCP) signaling domain"/>
    <property type="match status" value="1"/>
</dbReference>
<dbReference type="InterPro" id="IPR004089">
    <property type="entry name" value="MCPsignal_dom"/>
</dbReference>
<dbReference type="EMBL" id="CP081070">
    <property type="protein sequence ID" value="UWQ55346.1"/>
    <property type="molecule type" value="Genomic_DNA"/>
</dbReference>
<evidence type="ECO:0000256" key="3">
    <source>
        <dbReference type="ARBA" id="ARBA00029447"/>
    </source>
</evidence>
<evidence type="ECO:0000256" key="5">
    <source>
        <dbReference type="SAM" id="Coils"/>
    </source>
</evidence>
<dbReference type="GO" id="GO:0016020">
    <property type="term" value="C:membrane"/>
    <property type="evidence" value="ECO:0007669"/>
    <property type="project" value="UniProtKB-SubCell"/>
</dbReference>
<dbReference type="PANTHER" id="PTHR43531">
    <property type="entry name" value="PROTEIN ICFG"/>
    <property type="match status" value="1"/>
</dbReference>
<feature type="coiled-coil region" evidence="5">
    <location>
        <begin position="345"/>
        <end position="372"/>
    </location>
</feature>
<evidence type="ECO:0000256" key="4">
    <source>
        <dbReference type="PROSITE-ProRule" id="PRU00284"/>
    </source>
</evidence>
<dbReference type="AlphaFoldDB" id="A0A9Q9HJ50"/>
<dbReference type="SMART" id="SM00304">
    <property type="entry name" value="HAMP"/>
    <property type="match status" value="2"/>
</dbReference>
<dbReference type="GO" id="GO:0007165">
    <property type="term" value="P:signal transduction"/>
    <property type="evidence" value="ECO:0007669"/>
    <property type="project" value="UniProtKB-KW"/>
</dbReference>
<evidence type="ECO:0000256" key="2">
    <source>
        <dbReference type="ARBA" id="ARBA00022500"/>
    </source>
</evidence>
<dbReference type="InterPro" id="IPR013587">
    <property type="entry name" value="Nitrate/nitrite_sensing"/>
</dbReference>
<dbReference type="SMART" id="SM00283">
    <property type="entry name" value="MA"/>
    <property type="match status" value="1"/>
</dbReference>
<proteinExistence type="inferred from homology"/>
<keyword evidence="6" id="KW-0812">Transmembrane</keyword>
<dbReference type="Pfam" id="PF08376">
    <property type="entry name" value="NIT"/>
    <property type="match status" value="1"/>
</dbReference>
<dbReference type="InterPro" id="IPR003660">
    <property type="entry name" value="HAMP_dom"/>
</dbReference>
<accession>A0A9Q9HJ50</accession>
<keyword evidence="5" id="KW-0175">Coiled coil</keyword>
<evidence type="ECO:0000256" key="6">
    <source>
        <dbReference type="SAM" id="Phobius"/>
    </source>
</evidence>
<feature type="domain" description="HAMP" evidence="8">
    <location>
        <begin position="381"/>
        <end position="427"/>
    </location>
</feature>
<dbReference type="KEGG" id="lcae:K3721_07335"/>
<comment type="similarity">
    <text evidence="3">Belongs to the methyl-accepting chemotaxis (MCP) protein family.</text>
</comment>
<evidence type="ECO:0000259" key="8">
    <source>
        <dbReference type="PROSITE" id="PS50885"/>
    </source>
</evidence>
<keyword evidence="4" id="KW-0807">Transducer</keyword>
<dbReference type="CDD" id="cd11386">
    <property type="entry name" value="MCP_signal"/>
    <property type="match status" value="1"/>
</dbReference>
<keyword evidence="2" id="KW-0145">Chemotaxis</keyword>
<protein>
    <submittedName>
        <fullName evidence="9">Nitrate- and nitrite sensing domain-containing protein</fullName>
    </submittedName>
</protein>
<dbReference type="FunFam" id="1.10.287.950:FF:000001">
    <property type="entry name" value="Methyl-accepting chemotaxis sensory transducer"/>
    <property type="match status" value="1"/>
</dbReference>
<keyword evidence="6" id="KW-1133">Transmembrane helix</keyword>
<dbReference type="PANTHER" id="PTHR43531:SF11">
    <property type="entry name" value="METHYL-ACCEPTING CHEMOTAXIS PROTEIN 3"/>
    <property type="match status" value="1"/>
</dbReference>
<dbReference type="GO" id="GO:0006935">
    <property type="term" value="P:chemotaxis"/>
    <property type="evidence" value="ECO:0007669"/>
    <property type="project" value="UniProtKB-KW"/>
</dbReference>
<organism evidence="9 10">
    <name type="scientific">Leisingera caerulea</name>
    <name type="common">Phaeobacter caeruleus</name>
    <dbReference type="NCBI Taxonomy" id="506591"/>
    <lineage>
        <taxon>Bacteria</taxon>
        <taxon>Pseudomonadati</taxon>
        <taxon>Pseudomonadota</taxon>
        <taxon>Alphaproteobacteria</taxon>
        <taxon>Rhodobacterales</taxon>
        <taxon>Roseobacteraceae</taxon>
        <taxon>Leisingera</taxon>
    </lineage>
</organism>
<sequence>MSLRSQILALIIIPLLALAGVGGLKALSDWDRFQDAQLTEAETRESVALMKVIHDLQVERGLSAVFLSSGGTGASRALKEARAKSDNAIQQVPAGAAASLKHLDGLAALRDAVTGRQLQPGQMGARYSETIADLLRGVSIRLLHPKNAELAQLGTGLVSLAYAKEAAGQQRAAGASGFGQGSFSLETYRWFIRTGAVEGQLLDIAALAFGQSLPALELRAGLAPSGLPGIREQVLTAGPGAPAPEVAVTDWFERATRWVSSLRTAETTVTGAMMARAQQEASQARRALIGTVAAVALALILSALTGLRLILSFTRQFGSLQADLDRLARKEFDFEPAHLNDRTEAGGLSRAMEKTRAALAEAEDRLTSIEASRIADRGAVVGKLDDHLARLSNRDLDCTIEEAFPEEYEELRQSFNSTVATLKETIQQVIAATGSIHNGATEISTASDDLSNRTESQAATLEQTAAALEQLTASVKSSADGARNVEVTMQEARQEAEDSGQVVQRAVSAMTEIEQSSLRIAQIISVIDDIAFQTNLLALNAGVEAARAGEAGKGFAVVASEVRALAQRSADAATEIKTLIGDSSKHVKQGVDLVGETGDALTSIVSRVNTISELVTNIAEGAAEQSTGLSEINTGVSQLDQVTQQNAAMVEEATAAGHMLHTDASKLAELMGQFKLDGAAGAAIRKAPAAEALAAPSAHGGELEFGSAVPMPAKAANAAWSDF</sequence>
<name>A0A9Q9HJ50_LEICA</name>
<evidence type="ECO:0000313" key="9">
    <source>
        <dbReference type="EMBL" id="UWQ55346.1"/>
    </source>
</evidence>
<dbReference type="PROSITE" id="PS50885">
    <property type="entry name" value="HAMP"/>
    <property type="match status" value="1"/>
</dbReference>
<comment type="subcellular location">
    <subcellularLocation>
        <location evidence="1">Membrane</location>
    </subcellularLocation>
</comment>
<keyword evidence="6" id="KW-0472">Membrane</keyword>
<dbReference type="PROSITE" id="PS50111">
    <property type="entry name" value="CHEMOTAXIS_TRANSDUC_2"/>
    <property type="match status" value="1"/>
</dbReference>
<dbReference type="Proteomes" id="UP001058713">
    <property type="component" value="Chromosome"/>
</dbReference>
<dbReference type="Pfam" id="PF00015">
    <property type="entry name" value="MCPsignal"/>
    <property type="match status" value="1"/>
</dbReference>
<feature type="domain" description="Methyl-accepting transducer" evidence="7">
    <location>
        <begin position="432"/>
        <end position="661"/>
    </location>
</feature>
<feature type="transmembrane region" description="Helical" evidence="6">
    <location>
        <begin position="287"/>
        <end position="311"/>
    </location>
</feature>
<evidence type="ECO:0000313" key="10">
    <source>
        <dbReference type="Proteomes" id="UP001058713"/>
    </source>
</evidence>
<reference evidence="9" key="1">
    <citation type="submission" date="2021-08" db="EMBL/GenBank/DDBJ databases">
        <authorList>
            <person name="Nwanade C."/>
            <person name="Wang M."/>
            <person name="Masoudi A."/>
            <person name="Yu Z."/>
            <person name="Liu J."/>
        </authorList>
    </citation>
    <scope>NUCLEOTIDE SEQUENCE</scope>
    <source>
        <strain evidence="9">S122</strain>
    </source>
</reference>
<dbReference type="Gene3D" id="6.10.340.10">
    <property type="match status" value="1"/>
</dbReference>
<dbReference type="Gene3D" id="1.10.287.950">
    <property type="entry name" value="Methyl-accepting chemotaxis protein"/>
    <property type="match status" value="1"/>
</dbReference>
<dbReference type="InterPro" id="IPR051310">
    <property type="entry name" value="MCP_chemotaxis"/>
</dbReference>
<evidence type="ECO:0000256" key="1">
    <source>
        <dbReference type="ARBA" id="ARBA00004370"/>
    </source>
</evidence>
<evidence type="ECO:0000259" key="7">
    <source>
        <dbReference type="PROSITE" id="PS50111"/>
    </source>
</evidence>